<evidence type="ECO:0000313" key="10">
    <source>
        <dbReference type="Proteomes" id="UP000245711"/>
    </source>
</evidence>
<dbReference type="GO" id="GO:0016705">
    <property type="term" value="F:oxidoreductase activity, acting on paired donors, with incorporation or reduction of molecular oxygen"/>
    <property type="evidence" value="ECO:0007669"/>
    <property type="project" value="InterPro"/>
</dbReference>
<dbReference type="Pfam" id="PF00067">
    <property type="entry name" value="p450"/>
    <property type="match status" value="2"/>
</dbReference>
<protein>
    <submittedName>
        <fullName evidence="9">Cytochrome</fullName>
    </submittedName>
</protein>
<geneLocation type="plasmid" evidence="10">
    <name>prb98</name>
</geneLocation>
<dbReference type="PROSITE" id="PS00086">
    <property type="entry name" value="CYTOCHROME_P450"/>
    <property type="match status" value="1"/>
</dbReference>
<evidence type="ECO:0000256" key="8">
    <source>
        <dbReference type="RuleBase" id="RU000461"/>
    </source>
</evidence>
<dbReference type="PANTHER" id="PTHR46696:SF1">
    <property type="entry name" value="CYTOCHROME P450 YJIB-RELATED"/>
    <property type="match status" value="1"/>
</dbReference>
<keyword evidence="6 8" id="KW-0408">Iron</keyword>
<keyword evidence="5 8" id="KW-0560">Oxidoreductase</keyword>
<evidence type="ECO:0000256" key="5">
    <source>
        <dbReference type="ARBA" id="ARBA00023002"/>
    </source>
</evidence>
<dbReference type="RefSeq" id="WP_109335993.1">
    <property type="nucleotide sequence ID" value="NZ_CP021355.1"/>
</dbReference>
<dbReference type="InterPro" id="IPR002397">
    <property type="entry name" value="Cyt_P450_B"/>
</dbReference>
<keyword evidence="3 8" id="KW-0349">Heme</keyword>
<comment type="similarity">
    <text evidence="2 8">Belongs to the cytochrome P450 family.</text>
</comment>
<keyword evidence="7 8" id="KW-0503">Monooxygenase</keyword>
<dbReference type="InterPro" id="IPR001128">
    <property type="entry name" value="Cyt_P450"/>
</dbReference>
<name>A0A2S2C6R9_9NOCA</name>
<dbReference type="SUPFAM" id="SSF48264">
    <property type="entry name" value="Cytochrome P450"/>
    <property type="match status" value="1"/>
</dbReference>
<dbReference type="GO" id="GO:0020037">
    <property type="term" value="F:heme binding"/>
    <property type="evidence" value="ECO:0007669"/>
    <property type="project" value="InterPro"/>
</dbReference>
<dbReference type="GO" id="GO:0005506">
    <property type="term" value="F:iron ion binding"/>
    <property type="evidence" value="ECO:0007669"/>
    <property type="project" value="InterPro"/>
</dbReference>
<evidence type="ECO:0000256" key="6">
    <source>
        <dbReference type="ARBA" id="ARBA00023004"/>
    </source>
</evidence>
<accession>A0A2S2C6R9</accession>
<comment type="cofactor">
    <cofactor evidence="1">
        <name>heme</name>
        <dbReference type="ChEBI" id="CHEBI:30413"/>
    </cofactor>
</comment>
<dbReference type="Gene3D" id="1.10.630.10">
    <property type="entry name" value="Cytochrome P450"/>
    <property type="match status" value="1"/>
</dbReference>
<dbReference type="OrthoDB" id="142769at2"/>
<dbReference type="EMBL" id="CP021355">
    <property type="protein sequence ID" value="AWK76549.1"/>
    <property type="molecule type" value="Genomic_DNA"/>
</dbReference>
<evidence type="ECO:0000256" key="3">
    <source>
        <dbReference type="ARBA" id="ARBA00022617"/>
    </source>
</evidence>
<dbReference type="GO" id="GO:0004497">
    <property type="term" value="F:monooxygenase activity"/>
    <property type="evidence" value="ECO:0007669"/>
    <property type="project" value="UniProtKB-KW"/>
</dbReference>
<gene>
    <name evidence="9" type="ORF">CBI38_34860</name>
</gene>
<keyword evidence="9" id="KW-0614">Plasmid</keyword>
<proteinExistence type="inferred from homology"/>
<dbReference type="InterPro" id="IPR017972">
    <property type="entry name" value="Cyt_P450_CS"/>
</dbReference>
<evidence type="ECO:0000256" key="2">
    <source>
        <dbReference type="ARBA" id="ARBA00010617"/>
    </source>
</evidence>
<dbReference type="KEGG" id="roz:CBI38_34860"/>
<keyword evidence="4 8" id="KW-0479">Metal-binding</keyword>
<dbReference type="FunFam" id="1.10.630.10:FF:000018">
    <property type="entry name" value="Cytochrome P450 monooxygenase"/>
    <property type="match status" value="1"/>
</dbReference>
<dbReference type="PANTHER" id="PTHR46696">
    <property type="entry name" value="P450, PUTATIVE (EUROFUNG)-RELATED"/>
    <property type="match status" value="1"/>
</dbReference>
<reference evidence="9 10" key="1">
    <citation type="submission" date="2017-05" db="EMBL/GenBank/DDBJ databases">
        <title>Isolation of Rhodococcus sp. S2-17 biodegrading of BP-3.</title>
        <authorList>
            <person name="Lee Y."/>
            <person name="Kim K.H."/>
            <person name="Chun B.H."/>
            <person name="Jung H.S."/>
            <person name="Jeon C.O."/>
        </authorList>
    </citation>
    <scope>NUCLEOTIDE SEQUENCE [LARGE SCALE GENOMIC DNA]</scope>
    <source>
        <strain evidence="9 10">S2-17</strain>
        <plasmid evidence="10">prb98</plasmid>
    </source>
</reference>
<evidence type="ECO:0000256" key="4">
    <source>
        <dbReference type="ARBA" id="ARBA00022723"/>
    </source>
</evidence>
<organism evidence="9 10">
    <name type="scientific">Rhodococcus oxybenzonivorans</name>
    <dbReference type="NCBI Taxonomy" id="1990687"/>
    <lineage>
        <taxon>Bacteria</taxon>
        <taxon>Bacillati</taxon>
        <taxon>Actinomycetota</taxon>
        <taxon>Actinomycetes</taxon>
        <taxon>Mycobacteriales</taxon>
        <taxon>Nocardiaceae</taxon>
        <taxon>Rhodococcus</taxon>
    </lineage>
</organism>
<dbReference type="InterPro" id="IPR036396">
    <property type="entry name" value="Cyt_P450_sf"/>
</dbReference>
<keyword evidence="10" id="KW-1185">Reference proteome</keyword>
<evidence type="ECO:0000313" key="9">
    <source>
        <dbReference type="EMBL" id="AWK76549.1"/>
    </source>
</evidence>
<sequence length="411" mass="45921">MTAATPEIDLMGEEAIRDPYSAFAPLRSDNPVVWNPQYRSWVITRHRDVSAALRDDRFSSDRIAPFIERKLADPGTDPLIRQAFEVLRHWMVFQDEPSHMRLRSLVRKAFTPRSVQRMQERVAELSTDLLSKISADDEFDLIAEFAYPLPAIVIAEMLGVPPEDRDTFKHWTDEIAPLVSAGLDDPDRYARAAAAMDALIEYFGDLLRRYEAEPADNLISGLIESRDEGDALTQAEVVATCTLLLFGGHETTANLIANSMLALLRHPDQLAALRDGQVDTRLAVEELLRFDGPGKAVVRVMREDTEFGGQLLRKGQRVFLVLAAANHDPEVFDDPDVLRLDRANNTHVAFGFGAHTCLGSALARLEASVAVPILLTGLPGVRLAERPLRWQQVFLTRGLQELWLRADGITP</sequence>
<dbReference type="Proteomes" id="UP000245711">
    <property type="component" value="Plasmid pRB98"/>
</dbReference>
<evidence type="ECO:0000256" key="7">
    <source>
        <dbReference type="ARBA" id="ARBA00023033"/>
    </source>
</evidence>
<dbReference type="PRINTS" id="PR00385">
    <property type="entry name" value="P450"/>
</dbReference>
<dbReference type="AlphaFoldDB" id="A0A2S2C6R9"/>
<dbReference type="CDD" id="cd20625">
    <property type="entry name" value="CYP164-like"/>
    <property type="match status" value="1"/>
</dbReference>
<dbReference type="PRINTS" id="PR00359">
    <property type="entry name" value="BP450"/>
</dbReference>
<evidence type="ECO:0000256" key="1">
    <source>
        <dbReference type="ARBA" id="ARBA00001971"/>
    </source>
</evidence>